<keyword evidence="3" id="KW-1185">Reference proteome</keyword>
<protein>
    <submittedName>
        <fullName evidence="2">Uncharacterized protein</fullName>
    </submittedName>
</protein>
<accession>A0A841PZ98</accession>
<keyword evidence="1" id="KW-0472">Membrane</keyword>
<dbReference type="EMBL" id="JACHHJ010000002">
    <property type="protein sequence ID" value="MBB6449715.1"/>
    <property type="molecule type" value="Genomic_DNA"/>
</dbReference>
<feature type="transmembrane region" description="Helical" evidence="1">
    <location>
        <begin position="6"/>
        <end position="26"/>
    </location>
</feature>
<evidence type="ECO:0000256" key="1">
    <source>
        <dbReference type="SAM" id="Phobius"/>
    </source>
</evidence>
<organism evidence="2 3">
    <name type="scientific">Geomicrobium halophilum</name>
    <dbReference type="NCBI Taxonomy" id="549000"/>
    <lineage>
        <taxon>Bacteria</taxon>
        <taxon>Bacillati</taxon>
        <taxon>Bacillota</taxon>
        <taxon>Bacilli</taxon>
        <taxon>Bacillales</taxon>
        <taxon>Geomicrobium</taxon>
    </lineage>
</organism>
<evidence type="ECO:0000313" key="3">
    <source>
        <dbReference type="Proteomes" id="UP000568839"/>
    </source>
</evidence>
<evidence type="ECO:0000313" key="2">
    <source>
        <dbReference type="EMBL" id="MBB6449715.1"/>
    </source>
</evidence>
<comment type="caution">
    <text evidence="2">The sequence shown here is derived from an EMBL/GenBank/DDBJ whole genome shotgun (WGS) entry which is preliminary data.</text>
</comment>
<name>A0A841PZ98_9BACL</name>
<reference evidence="2 3" key="1">
    <citation type="submission" date="2020-08" db="EMBL/GenBank/DDBJ databases">
        <title>Genomic Encyclopedia of Type Strains, Phase IV (KMG-IV): sequencing the most valuable type-strain genomes for metagenomic binning, comparative biology and taxonomic classification.</title>
        <authorList>
            <person name="Goeker M."/>
        </authorList>
    </citation>
    <scope>NUCLEOTIDE SEQUENCE [LARGE SCALE GENOMIC DNA]</scope>
    <source>
        <strain evidence="2 3">DSM 21769</strain>
    </source>
</reference>
<sequence length="39" mass="4273">MGIIGTANIALAAFISLVSFIIWLVVRSGKRQKCDHEVD</sequence>
<gene>
    <name evidence="2" type="ORF">HNR44_001693</name>
</gene>
<keyword evidence="1" id="KW-0812">Transmembrane</keyword>
<keyword evidence="1" id="KW-1133">Transmembrane helix</keyword>
<proteinExistence type="predicted"/>
<dbReference type="Proteomes" id="UP000568839">
    <property type="component" value="Unassembled WGS sequence"/>
</dbReference>
<dbReference type="AlphaFoldDB" id="A0A841PZ98"/>